<sequence>MKRKTRAGMRKGRGNKAVEAKGERRRGRGEEEEEEEEKPQGRLSLTDSHQEDRQQKRRDGK</sequence>
<dbReference type="AlphaFoldDB" id="A0A4Z2HIF2"/>
<proteinExistence type="predicted"/>
<evidence type="ECO:0000256" key="1">
    <source>
        <dbReference type="SAM" id="MobiDB-lite"/>
    </source>
</evidence>
<name>A0A4Z2HIF2_9TELE</name>
<organism evidence="2 3">
    <name type="scientific">Liparis tanakae</name>
    <name type="common">Tanaka's snailfish</name>
    <dbReference type="NCBI Taxonomy" id="230148"/>
    <lineage>
        <taxon>Eukaryota</taxon>
        <taxon>Metazoa</taxon>
        <taxon>Chordata</taxon>
        <taxon>Craniata</taxon>
        <taxon>Vertebrata</taxon>
        <taxon>Euteleostomi</taxon>
        <taxon>Actinopterygii</taxon>
        <taxon>Neopterygii</taxon>
        <taxon>Teleostei</taxon>
        <taxon>Neoteleostei</taxon>
        <taxon>Acanthomorphata</taxon>
        <taxon>Eupercaria</taxon>
        <taxon>Perciformes</taxon>
        <taxon>Cottioidei</taxon>
        <taxon>Cottales</taxon>
        <taxon>Liparidae</taxon>
        <taxon>Liparis</taxon>
    </lineage>
</organism>
<keyword evidence="3" id="KW-1185">Reference proteome</keyword>
<dbReference type="EMBL" id="SRLO01000231">
    <property type="protein sequence ID" value="TNN65699.1"/>
    <property type="molecule type" value="Genomic_DNA"/>
</dbReference>
<reference evidence="2 3" key="1">
    <citation type="submission" date="2019-03" db="EMBL/GenBank/DDBJ databases">
        <title>First draft genome of Liparis tanakae, snailfish: a comprehensive survey of snailfish specific genes.</title>
        <authorList>
            <person name="Kim W."/>
            <person name="Song I."/>
            <person name="Jeong J.-H."/>
            <person name="Kim D."/>
            <person name="Kim S."/>
            <person name="Ryu S."/>
            <person name="Song J.Y."/>
            <person name="Lee S.K."/>
        </authorList>
    </citation>
    <scope>NUCLEOTIDE SEQUENCE [LARGE SCALE GENOMIC DNA]</scope>
    <source>
        <tissue evidence="2">Muscle</tissue>
    </source>
</reference>
<evidence type="ECO:0000313" key="3">
    <source>
        <dbReference type="Proteomes" id="UP000314294"/>
    </source>
</evidence>
<comment type="caution">
    <text evidence="2">The sequence shown here is derived from an EMBL/GenBank/DDBJ whole genome shotgun (WGS) entry which is preliminary data.</text>
</comment>
<feature type="compositionally biased region" description="Basic residues" evidence="1">
    <location>
        <begin position="1"/>
        <end position="14"/>
    </location>
</feature>
<dbReference type="Proteomes" id="UP000314294">
    <property type="component" value="Unassembled WGS sequence"/>
</dbReference>
<accession>A0A4Z2HIF2</accession>
<gene>
    <name evidence="2" type="ORF">EYF80_024103</name>
</gene>
<feature type="region of interest" description="Disordered" evidence="1">
    <location>
        <begin position="1"/>
        <end position="61"/>
    </location>
</feature>
<protein>
    <submittedName>
        <fullName evidence="2">Uncharacterized protein</fullName>
    </submittedName>
</protein>
<evidence type="ECO:0000313" key="2">
    <source>
        <dbReference type="EMBL" id="TNN65699.1"/>
    </source>
</evidence>